<feature type="signal peptide" evidence="1">
    <location>
        <begin position="1"/>
        <end position="21"/>
    </location>
</feature>
<dbReference type="AlphaFoldDB" id="A0A9X2JKD3"/>
<dbReference type="RefSeq" id="WP_252854388.1">
    <property type="nucleotide sequence ID" value="NZ_JAMXLR010000072.1"/>
</dbReference>
<protein>
    <submittedName>
        <fullName evidence="2">Terpene cyclase/mutase family protein</fullName>
    </submittedName>
</protein>
<sequence length="405" mass="45744">MPKLCLVVAVMVLAVPVHLLAQETTAEVSLSPLATTGPKPAPITPPTQADVKASIARGVRFLLDDQRPEGAWGSAEQTKDLNIYAPVPGAHQAFKTAVTGLVVMALVEAYPTLDEATQHEVDASLDRAQAWMLKHAGGVRRAEMDAIYNTWGHSYGLQGLVRLYDHTPESDTETRARLREAMQFQVEKLDRYEYLNGGWGYYDFDAHTQVPGSSPNSFTTATALVALKEAEDVGVEVPRAMVDKAITSVERQRYPDFSYAYGEYLRMRPRYPINRPGGSLGRSQACNYALAVWDRPEVTEEVIKTWLNRLYARNGWLSIGRKRPVPHESYFQVAGYFYYYGHFYAALSIKLLPEDDRPYFQDHLAHILLPLQEKDGSWWDYPFYNYHQQYGTAMTVVALTRCLHE</sequence>
<accession>A0A9X2JKD3</accession>
<evidence type="ECO:0000313" key="3">
    <source>
        <dbReference type="Proteomes" id="UP001155241"/>
    </source>
</evidence>
<organism evidence="2 3">
    <name type="scientific">Aeoliella straminimaris</name>
    <dbReference type="NCBI Taxonomy" id="2954799"/>
    <lineage>
        <taxon>Bacteria</taxon>
        <taxon>Pseudomonadati</taxon>
        <taxon>Planctomycetota</taxon>
        <taxon>Planctomycetia</taxon>
        <taxon>Pirellulales</taxon>
        <taxon>Lacipirellulaceae</taxon>
        <taxon>Aeoliella</taxon>
    </lineage>
</organism>
<dbReference type="SUPFAM" id="SSF48239">
    <property type="entry name" value="Terpenoid cyclases/Protein prenyltransferases"/>
    <property type="match status" value="1"/>
</dbReference>
<reference evidence="2" key="1">
    <citation type="submission" date="2022-06" db="EMBL/GenBank/DDBJ databases">
        <title>Aeoliella straminimaris, a novel planctomycete from sediments.</title>
        <authorList>
            <person name="Vitorino I.R."/>
            <person name="Lage O.M."/>
        </authorList>
    </citation>
    <scope>NUCLEOTIDE SEQUENCE</scope>
    <source>
        <strain evidence="2">ICT_H6.2</strain>
    </source>
</reference>
<evidence type="ECO:0000313" key="2">
    <source>
        <dbReference type="EMBL" id="MCO6046274.1"/>
    </source>
</evidence>
<gene>
    <name evidence="2" type="ORF">NG895_20440</name>
</gene>
<keyword evidence="1" id="KW-0732">Signal</keyword>
<dbReference type="CDD" id="cd00688">
    <property type="entry name" value="ISOPREN_C2_like"/>
    <property type="match status" value="1"/>
</dbReference>
<evidence type="ECO:0000256" key="1">
    <source>
        <dbReference type="SAM" id="SignalP"/>
    </source>
</evidence>
<dbReference type="EMBL" id="JAMXLR010000072">
    <property type="protein sequence ID" value="MCO6046274.1"/>
    <property type="molecule type" value="Genomic_DNA"/>
</dbReference>
<dbReference type="Proteomes" id="UP001155241">
    <property type="component" value="Unassembled WGS sequence"/>
</dbReference>
<name>A0A9X2JKD3_9BACT</name>
<comment type="caution">
    <text evidence="2">The sequence shown here is derived from an EMBL/GenBank/DDBJ whole genome shotgun (WGS) entry which is preliminary data.</text>
</comment>
<feature type="chain" id="PRO_5040740677" evidence="1">
    <location>
        <begin position="22"/>
        <end position="405"/>
    </location>
</feature>
<proteinExistence type="predicted"/>
<dbReference type="InterPro" id="IPR008930">
    <property type="entry name" value="Terpenoid_cyclase/PrenylTrfase"/>
</dbReference>
<dbReference type="Gene3D" id="1.50.10.20">
    <property type="match status" value="1"/>
</dbReference>
<keyword evidence="3" id="KW-1185">Reference proteome</keyword>